<comment type="similarity">
    <text evidence="2">Belongs to the membrane fusion protein (MFP) (TC 8.A.1) family.</text>
</comment>
<evidence type="ECO:0000256" key="1">
    <source>
        <dbReference type="ARBA" id="ARBA00004167"/>
    </source>
</evidence>
<dbReference type="InterPro" id="IPR006143">
    <property type="entry name" value="RND_pump_MFP"/>
</dbReference>
<dbReference type="Pfam" id="PF25917">
    <property type="entry name" value="BSH_RND"/>
    <property type="match status" value="1"/>
</dbReference>
<dbReference type="EMBL" id="JQNX01000003">
    <property type="protein sequence ID" value="KIE58774.1"/>
    <property type="molecule type" value="Genomic_DNA"/>
</dbReference>
<evidence type="ECO:0000256" key="3">
    <source>
        <dbReference type="ARBA" id="ARBA00022692"/>
    </source>
</evidence>
<reference evidence="11" key="2">
    <citation type="journal article" date="2019" name="BMC Genomics">
        <title>Complete genome sequence analysis of the thermoacidophilic verrucomicrobial methanotroph 'Candidatus Methylacidiphilum kamchatkense' strain Kam1 and comparison with its closest relatives.</title>
        <authorList>
            <person name="Kruse T."/>
            <person name="Ratnadevi C.M."/>
            <person name="Erikstad H.A."/>
            <person name="Birkeland N.K."/>
        </authorList>
    </citation>
    <scope>NUCLEOTIDE SEQUENCE</scope>
    <source>
        <strain evidence="11">Kam1</strain>
    </source>
</reference>
<reference evidence="13" key="3">
    <citation type="submission" date="2019-03" db="EMBL/GenBank/DDBJ databases">
        <title>Complete genome of Methylacidiphilum kamchatkense Kam1.</title>
        <authorList>
            <person name="Kruse T."/>
            <person name="Murarilal Ratnadevi C."/>
            <person name="Erikstad H.-A."/>
            <person name="Birkeland N.-K."/>
        </authorList>
    </citation>
    <scope>NUCLEOTIDE SEQUENCE [LARGE SCALE GENOMIC DNA]</scope>
    <source>
        <strain evidence="13">kam1</strain>
    </source>
</reference>
<keyword evidence="3 7" id="KW-0812">Transmembrane</keyword>
<gene>
    <name evidence="10" type="ORF">A946_04975</name>
    <name evidence="11" type="ORF">kam1_575</name>
</gene>
<dbReference type="Proteomes" id="UP000031594">
    <property type="component" value="Unassembled WGS sequence"/>
</dbReference>
<dbReference type="NCBIfam" id="TIGR01730">
    <property type="entry name" value="RND_mfp"/>
    <property type="match status" value="1"/>
</dbReference>
<dbReference type="STRING" id="1202785.A946_04975"/>
<dbReference type="PANTHER" id="PTHR30386">
    <property type="entry name" value="MEMBRANE FUSION SUBUNIT OF EMRAB-TOLC MULTIDRUG EFFLUX PUMP"/>
    <property type="match status" value="1"/>
</dbReference>
<evidence type="ECO:0000256" key="5">
    <source>
        <dbReference type="ARBA" id="ARBA00023136"/>
    </source>
</evidence>
<protein>
    <submittedName>
        <fullName evidence="11">Membrane fusion protein (Multidrug efflux system)</fullName>
    </submittedName>
    <submittedName>
        <fullName evidence="10">Multidrug transporter</fullName>
    </submittedName>
</protein>
<proteinExistence type="inferred from homology"/>
<reference evidence="10 12" key="1">
    <citation type="submission" date="2014-08" db="EMBL/GenBank/DDBJ databases">
        <title>Methylacidiphilum kamchatkense strain Kam1 draft genome sequence.</title>
        <authorList>
            <person name="Birkeland N.-K."/>
            <person name="Erikstad H.A."/>
        </authorList>
    </citation>
    <scope>NUCLEOTIDE SEQUENCE [LARGE SCALE GENOMIC DNA]</scope>
    <source>
        <strain evidence="10 12">Kam1</strain>
    </source>
</reference>
<feature type="domain" description="CusB-like beta-barrel" evidence="9">
    <location>
        <begin position="218"/>
        <end position="257"/>
    </location>
</feature>
<dbReference type="GO" id="GO:0016020">
    <property type="term" value="C:membrane"/>
    <property type="evidence" value="ECO:0007669"/>
    <property type="project" value="UniProtKB-SubCell"/>
</dbReference>
<evidence type="ECO:0000259" key="9">
    <source>
        <dbReference type="Pfam" id="PF25954"/>
    </source>
</evidence>
<dbReference type="GO" id="GO:0022857">
    <property type="term" value="F:transmembrane transporter activity"/>
    <property type="evidence" value="ECO:0007669"/>
    <property type="project" value="InterPro"/>
</dbReference>
<name>A0A0C1UR32_9BACT</name>
<dbReference type="EMBL" id="CP037899">
    <property type="protein sequence ID" value="QDQ41823.1"/>
    <property type="molecule type" value="Genomic_DNA"/>
</dbReference>
<keyword evidence="12" id="KW-1185">Reference proteome</keyword>
<evidence type="ECO:0000313" key="12">
    <source>
        <dbReference type="Proteomes" id="UP000031594"/>
    </source>
</evidence>
<comment type="subcellular location">
    <subcellularLocation>
        <location evidence="1">Membrane</location>
        <topology evidence="1">Single-pass membrane protein</topology>
    </subcellularLocation>
</comment>
<feature type="region of interest" description="Disordered" evidence="6">
    <location>
        <begin position="14"/>
        <end position="35"/>
    </location>
</feature>
<feature type="transmembrane region" description="Helical" evidence="7">
    <location>
        <begin position="48"/>
        <end position="70"/>
    </location>
</feature>
<evidence type="ECO:0000256" key="2">
    <source>
        <dbReference type="ARBA" id="ARBA00009477"/>
    </source>
</evidence>
<dbReference type="KEGG" id="mkc:kam1_575"/>
<dbReference type="SUPFAM" id="SSF111369">
    <property type="entry name" value="HlyD-like secretion proteins"/>
    <property type="match status" value="1"/>
</dbReference>
<dbReference type="InterPro" id="IPR058625">
    <property type="entry name" value="MdtA-like_BSH"/>
</dbReference>
<dbReference type="InterPro" id="IPR058792">
    <property type="entry name" value="Beta-barrel_RND_2"/>
</dbReference>
<dbReference type="Proteomes" id="UP000315925">
    <property type="component" value="Chromosome"/>
</dbReference>
<dbReference type="Pfam" id="PF25954">
    <property type="entry name" value="Beta-barrel_RND_2"/>
    <property type="match status" value="1"/>
</dbReference>
<dbReference type="RefSeq" id="WP_039721228.1">
    <property type="nucleotide sequence ID" value="NZ_CP037899.1"/>
</dbReference>
<organism evidence="11 13">
    <name type="scientific">Methylacidiphilum kamchatkense Kam1</name>
    <dbReference type="NCBI Taxonomy" id="1202785"/>
    <lineage>
        <taxon>Bacteria</taxon>
        <taxon>Pseudomonadati</taxon>
        <taxon>Verrucomicrobiota</taxon>
        <taxon>Methylacidiphilae</taxon>
        <taxon>Methylacidiphilales</taxon>
        <taxon>Methylacidiphilaceae</taxon>
        <taxon>Methylacidiphilum (ex Ratnadevi et al. 2023)</taxon>
    </lineage>
</organism>
<feature type="domain" description="Multidrug resistance protein MdtA-like barrel-sandwich hybrid" evidence="8">
    <location>
        <begin position="89"/>
        <end position="213"/>
    </location>
</feature>
<dbReference type="AlphaFoldDB" id="A0A0C1UR32"/>
<dbReference type="InterPro" id="IPR050739">
    <property type="entry name" value="MFP"/>
</dbReference>
<evidence type="ECO:0000259" key="8">
    <source>
        <dbReference type="Pfam" id="PF25917"/>
    </source>
</evidence>
<accession>A0A0C1UR32</accession>
<dbReference type="PANTHER" id="PTHR30386:SF26">
    <property type="entry name" value="TRANSPORT PROTEIN COMB"/>
    <property type="match status" value="1"/>
</dbReference>
<dbReference type="OrthoDB" id="9811754at2"/>
<dbReference type="Gene3D" id="2.40.50.100">
    <property type="match status" value="1"/>
</dbReference>
<dbReference type="Gene3D" id="2.40.30.170">
    <property type="match status" value="1"/>
</dbReference>
<evidence type="ECO:0000313" key="13">
    <source>
        <dbReference type="Proteomes" id="UP000315925"/>
    </source>
</evidence>
<evidence type="ECO:0000256" key="6">
    <source>
        <dbReference type="SAM" id="MobiDB-lite"/>
    </source>
</evidence>
<evidence type="ECO:0000313" key="10">
    <source>
        <dbReference type="EMBL" id="KIE58774.1"/>
    </source>
</evidence>
<keyword evidence="5 7" id="KW-0472">Membrane</keyword>
<keyword evidence="4 7" id="KW-1133">Transmembrane helix</keyword>
<feature type="compositionally biased region" description="Polar residues" evidence="6">
    <location>
        <begin position="18"/>
        <end position="35"/>
    </location>
</feature>
<sequence length="347" mass="39065">MGFKLLNRKESRVKQEAFGSSSTSEQEPSLTTVPQDSKIEDHKGLHAFFIKSILYGVIFGLIFFLAYVLFEYFSSYETTDDAFIAGHIIRIAPKVAGHVVGYYIDDNMDVKKGQLLIEIDPRDYQSRVAIAQANKEWAETEWKRMKEILRSSAVSQLQVDAAWAVKLSTEAFLKLYELQLGYTRIYAPADGRITMRSVEKGQYVDVGQILFDIVPPDLWVVANYKETQITFMRPGQAAKIRIDAYPHHRYKGHVDSIQRGSGAQFSLLPPENATGNYVKVVQRVPVKILFDEPLASDETVGPGFSVVPTVEVGKFYVSFFWSVALILTGFGVGVVLAFILKNTKKQK</sequence>
<evidence type="ECO:0000256" key="4">
    <source>
        <dbReference type="ARBA" id="ARBA00022989"/>
    </source>
</evidence>
<evidence type="ECO:0000256" key="7">
    <source>
        <dbReference type="SAM" id="Phobius"/>
    </source>
</evidence>
<evidence type="ECO:0000313" key="11">
    <source>
        <dbReference type="EMBL" id="QDQ41823.1"/>
    </source>
</evidence>
<feature type="transmembrane region" description="Helical" evidence="7">
    <location>
        <begin position="315"/>
        <end position="340"/>
    </location>
</feature>